<dbReference type="Proteomes" id="UP000654370">
    <property type="component" value="Unassembled WGS sequence"/>
</dbReference>
<dbReference type="OrthoDB" id="70250at2759"/>
<comment type="caution">
    <text evidence="2">The sequence shown here is derived from an EMBL/GenBank/DDBJ whole genome shotgun (WGS) entry which is preliminary data.</text>
</comment>
<sequence>MQIIVGIVGLIFAFCLGYLTSQYDISGHVIREFLERHLSSNQKGIFLVVFCLIVLYIFIVIPLERIASIEAKKVRSKPLNWMAATSLLIFANMQSNGYPFRTSAREHLQRRGSF</sequence>
<keyword evidence="1" id="KW-0472">Membrane</keyword>
<gene>
    <name evidence="2" type="ORF">INT43_003378</name>
</gene>
<name>A0A8H7PQW8_MORIS</name>
<protein>
    <submittedName>
        <fullName evidence="2">Uncharacterized protein</fullName>
    </submittedName>
</protein>
<keyword evidence="1" id="KW-0812">Transmembrane</keyword>
<keyword evidence="1" id="KW-1133">Transmembrane helix</keyword>
<accession>A0A8H7PQW8</accession>
<organism evidence="2 3">
    <name type="scientific">Mortierella isabellina</name>
    <name type="common">Filamentous fungus</name>
    <name type="synonym">Umbelopsis isabellina</name>
    <dbReference type="NCBI Taxonomy" id="91625"/>
    <lineage>
        <taxon>Eukaryota</taxon>
        <taxon>Fungi</taxon>
        <taxon>Fungi incertae sedis</taxon>
        <taxon>Mucoromycota</taxon>
        <taxon>Mucoromycotina</taxon>
        <taxon>Umbelopsidomycetes</taxon>
        <taxon>Umbelopsidales</taxon>
        <taxon>Umbelopsidaceae</taxon>
        <taxon>Umbelopsis</taxon>
    </lineage>
</organism>
<keyword evidence="3" id="KW-1185">Reference proteome</keyword>
<dbReference type="EMBL" id="JAEPQZ010000008">
    <property type="protein sequence ID" value="KAG2178125.1"/>
    <property type="molecule type" value="Genomic_DNA"/>
</dbReference>
<dbReference type="AlphaFoldDB" id="A0A8H7PQW8"/>
<evidence type="ECO:0000313" key="3">
    <source>
        <dbReference type="Proteomes" id="UP000654370"/>
    </source>
</evidence>
<evidence type="ECO:0000256" key="1">
    <source>
        <dbReference type="SAM" id="Phobius"/>
    </source>
</evidence>
<proteinExistence type="predicted"/>
<feature type="transmembrane region" description="Helical" evidence="1">
    <location>
        <begin position="45"/>
        <end position="63"/>
    </location>
</feature>
<reference evidence="2" key="1">
    <citation type="submission" date="2020-12" db="EMBL/GenBank/DDBJ databases">
        <title>Metabolic potential, ecology and presence of endohyphal bacteria is reflected in genomic diversity of Mucoromycotina.</title>
        <authorList>
            <person name="Muszewska A."/>
            <person name="Okrasinska A."/>
            <person name="Steczkiewicz K."/>
            <person name="Drgas O."/>
            <person name="Orlowska M."/>
            <person name="Perlinska-Lenart U."/>
            <person name="Aleksandrzak-Piekarczyk T."/>
            <person name="Szatraj K."/>
            <person name="Zielenkiewicz U."/>
            <person name="Pilsyk S."/>
            <person name="Malc E."/>
            <person name="Mieczkowski P."/>
            <person name="Kruszewska J.S."/>
            <person name="Biernat P."/>
            <person name="Pawlowska J."/>
        </authorList>
    </citation>
    <scope>NUCLEOTIDE SEQUENCE</scope>
    <source>
        <strain evidence="2">WA0000067209</strain>
    </source>
</reference>
<evidence type="ECO:0000313" key="2">
    <source>
        <dbReference type="EMBL" id="KAG2178125.1"/>
    </source>
</evidence>